<sequence>MSSTARHFERGPVSGLFPVGQPSRTSPEMSLSLKCSEVKRKTPLSLNLIFPPLSTQLSSSAFTPRSGGCRVLLRSPEPPVSSASHRHLRGILCAGGGEALRFSPGSDPGLWSRFLLFPVRVVTLEDGVCSSLWLPPVFLRRLCLGDFFLDLVKLFGLAARGSSGRPLGLRSGLLATPMILSIFATSTNLHLPA</sequence>
<comment type="caution">
    <text evidence="2">The sequence shown here is derived from an EMBL/GenBank/DDBJ whole genome shotgun (WGS) entry which is preliminary data.</text>
</comment>
<evidence type="ECO:0000313" key="2">
    <source>
        <dbReference type="EMBL" id="KAF3521831.1"/>
    </source>
</evidence>
<proteinExistence type="predicted"/>
<gene>
    <name evidence="2" type="ORF">F2Q69_00047560</name>
</gene>
<accession>A0A8S9PQM0</accession>
<protein>
    <submittedName>
        <fullName evidence="2">Uncharacterized protein</fullName>
    </submittedName>
</protein>
<feature type="region of interest" description="Disordered" evidence="1">
    <location>
        <begin position="1"/>
        <end position="28"/>
    </location>
</feature>
<dbReference type="AlphaFoldDB" id="A0A8S9PQM0"/>
<feature type="compositionally biased region" description="Basic and acidic residues" evidence="1">
    <location>
        <begin position="1"/>
        <end position="10"/>
    </location>
</feature>
<evidence type="ECO:0000256" key="1">
    <source>
        <dbReference type="SAM" id="MobiDB-lite"/>
    </source>
</evidence>
<dbReference type="EMBL" id="QGKX02001347">
    <property type="protein sequence ID" value="KAF3521831.1"/>
    <property type="molecule type" value="Genomic_DNA"/>
</dbReference>
<dbReference type="Proteomes" id="UP000712600">
    <property type="component" value="Unassembled WGS sequence"/>
</dbReference>
<evidence type="ECO:0000313" key="3">
    <source>
        <dbReference type="Proteomes" id="UP000712600"/>
    </source>
</evidence>
<name>A0A8S9PQM0_BRACR</name>
<organism evidence="2 3">
    <name type="scientific">Brassica cretica</name>
    <name type="common">Mustard</name>
    <dbReference type="NCBI Taxonomy" id="69181"/>
    <lineage>
        <taxon>Eukaryota</taxon>
        <taxon>Viridiplantae</taxon>
        <taxon>Streptophyta</taxon>
        <taxon>Embryophyta</taxon>
        <taxon>Tracheophyta</taxon>
        <taxon>Spermatophyta</taxon>
        <taxon>Magnoliopsida</taxon>
        <taxon>eudicotyledons</taxon>
        <taxon>Gunneridae</taxon>
        <taxon>Pentapetalae</taxon>
        <taxon>rosids</taxon>
        <taxon>malvids</taxon>
        <taxon>Brassicales</taxon>
        <taxon>Brassicaceae</taxon>
        <taxon>Brassiceae</taxon>
        <taxon>Brassica</taxon>
    </lineage>
</organism>
<reference evidence="2" key="1">
    <citation type="submission" date="2019-12" db="EMBL/GenBank/DDBJ databases">
        <title>Genome sequencing and annotation of Brassica cretica.</title>
        <authorList>
            <person name="Studholme D.J."/>
            <person name="Sarris P."/>
        </authorList>
    </citation>
    <scope>NUCLEOTIDE SEQUENCE</scope>
    <source>
        <strain evidence="2">PFS-109/04</strain>
        <tissue evidence="2">Leaf</tissue>
    </source>
</reference>